<evidence type="ECO:0000256" key="6">
    <source>
        <dbReference type="ARBA" id="ARBA00022525"/>
    </source>
</evidence>
<evidence type="ECO:0000256" key="15">
    <source>
        <dbReference type="ARBA" id="ARBA00023049"/>
    </source>
</evidence>
<dbReference type="PANTHER" id="PTHR12053:SF3">
    <property type="entry name" value="CARBOXYPEPTIDASE Q"/>
    <property type="match status" value="1"/>
</dbReference>
<evidence type="ECO:0000256" key="18">
    <source>
        <dbReference type="ARBA" id="ARBA00023228"/>
    </source>
</evidence>
<dbReference type="OrthoDB" id="345880at2"/>
<dbReference type="GO" id="GO:0070573">
    <property type="term" value="F:metallodipeptidase activity"/>
    <property type="evidence" value="ECO:0007669"/>
    <property type="project" value="InterPro"/>
</dbReference>
<keyword evidence="15" id="KW-0482">Metalloprotease</keyword>
<evidence type="ECO:0000256" key="20">
    <source>
        <dbReference type="ARBA" id="ARBA00033328"/>
    </source>
</evidence>
<keyword evidence="6" id="KW-0964">Secreted</keyword>
<evidence type="ECO:0000256" key="1">
    <source>
        <dbReference type="ARBA" id="ARBA00004240"/>
    </source>
</evidence>
<dbReference type="GO" id="GO:0004180">
    <property type="term" value="F:carboxypeptidase activity"/>
    <property type="evidence" value="ECO:0007669"/>
    <property type="project" value="UniProtKB-KW"/>
</dbReference>
<keyword evidence="12" id="KW-0256">Endoplasmic reticulum</keyword>
<dbReference type="RefSeq" id="WP_147646343.1">
    <property type="nucleotide sequence ID" value="NZ_CP042806.1"/>
</dbReference>
<reference evidence="23 24" key="1">
    <citation type="submission" date="2019-08" db="EMBL/GenBank/DDBJ databases">
        <title>Complete genome sequence of Terriglobus albidus strain ORNL.</title>
        <authorList>
            <person name="Podar M."/>
        </authorList>
    </citation>
    <scope>NUCLEOTIDE SEQUENCE [LARGE SCALE GENOMIC DNA]</scope>
    <source>
        <strain evidence="23 24">ORNL</strain>
    </source>
</reference>
<evidence type="ECO:0000256" key="13">
    <source>
        <dbReference type="ARBA" id="ARBA00022833"/>
    </source>
</evidence>
<keyword evidence="13" id="KW-0862">Zinc</keyword>
<accession>A0A5B9E5S7</accession>
<keyword evidence="24" id="KW-1185">Reference proteome</keyword>
<keyword evidence="17" id="KW-0325">Glycoprotein</keyword>
<dbReference type="Pfam" id="PF04389">
    <property type="entry name" value="Peptidase_M28"/>
    <property type="match status" value="1"/>
</dbReference>
<dbReference type="EMBL" id="CP042806">
    <property type="protein sequence ID" value="QEE27149.1"/>
    <property type="molecule type" value="Genomic_DNA"/>
</dbReference>
<organism evidence="23 24">
    <name type="scientific">Terriglobus albidus</name>
    <dbReference type="NCBI Taxonomy" id="1592106"/>
    <lineage>
        <taxon>Bacteria</taxon>
        <taxon>Pseudomonadati</taxon>
        <taxon>Acidobacteriota</taxon>
        <taxon>Terriglobia</taxon>
        <taxon>Terriglobales</taxon>
        <taxon>Acidobacteriaceae</taxon>
        <taxon>Terriglobus</taxon>
    </lineage>
</organism>
<evidence type="ECO:0000256" key="14">
    <source>
        <dbReference type="ARBA" id="ARBA00023034"/>
    </source>
</evidence>
<keyword evidence="18" id="KW-0458">Lysosome</keyword>
<evidence type="ECO:0000256" key="7">
    <source>
        <dbReference type="ARBA" id="ARBA00022645"/>
    </source>
</evidence>
<evidence type="ECO:0000256" key="3">
    <source>
        <dbReference type="ARBA" id="ARBA00004555"/>
    </source>
</evidence>
<keyword evidence="11 23" id="KW-0378">Hydrolase</keyword>
<keyword evidence="16" id="KW-0865">Zymogen</keyword>
<keyword evidence="14" id="KW-0333">Golgi apparatus</keyword>
<evidence type="ECO:0000256" key="19">
    <source>
        <dbReference type="ARBA" id="ARBA00025833"/>
    </source>
</evidence>
<keyword evidence="10 21" id="KW-0732">Signal</keyword>
<gene>
    <name evidence="23" type="ORF">FTW19_03425</name>
</gene>
<evidence type="ECO:0000256" key="10">
    <source>
        <dbReference type="ARBA" id="ARBA00022729"/>
    </source>
</evidence>
<evidence type="ECO:0000256" key="11">
    <source>
        <dbReference type="ARBA" id="ARBA00022801"/>
    </source>
</evidence>
<evidence type="ECO:0000256" key="4">
    <source>
        <dbReference type="ARBA" id="ARBA00004613"/>
    </source>
</evidence>
<evidence type="ECO:0000256" key="12">
    <source>
        <dbReference type="ARBA" id="ARBA00022824"/>
    </source>
</evidence>
<feature type="domain" description="Peptidase M28" evidence="22">
    <location>
        <begin position="310"/>
        <end position="527"/>
    </location>
</feature>
<dbReference type="KEGG" id="talb:FTW19_03425"/>
<evidence type="ECO:0000256" key="5">
    <source>
        <dbReference type="ARBA" id="ARBA00014116"/>
    </source>
</evidence>
<evidence type="ECO:0000256" key="8">
    <source>
        <dbReference type="ARBA" id="ARBA00022670"/>
    </source>
</evidence>
<evidence type="ECO:0000256" key="9">
    <source>
        <dbReference type="ARBA" id="ARBA00022723"/>
    </source>
</evidence>
<dbReference type="Proteomes" id="UP000321820">
    <property type="component" value="Chromosome"/>
</dbReference>
<evidence type="ECO:0000256" key="21">
    <source>
        <dbReference type="SAM" id="SignalP"/>
    </source>
</evidence>
<dbReference type="InterPro" id="IPR007484">
    <property type="entry name" value="Peptidase_M28"/>
</dbReference>
<feature type="signal peptide" evidence="21">
    <location>
        <begin position="1"/>
        <end position="17"/>
    </location>
</feature>
<keyword evidence="8" id="KW-0645">Protease</keyword>
<evidence type="ECO:0000256" key="17">
    <source>
        <dbReference type="ARBA" id="ARBA00023180"/>
    </source>
</evidence>
<evidence type="ECO:0000259" key="22">
    <source>
        <dbReference type="Pfam" id="PF04389"/>
    </source>
</evidence>
<dbReference type="InterPro" id="IPR039866">
    <property type="entry name" value="CPQ"/>
</dbReference>
<dbReference type="GO" id="GO:0046872">
    <property type="term" value="F:metal ion binding"/>
    <property type="evidence" value="ECO:0007669"/>
    <property type="project" value="UniProtKB-KW"/>
</dbReference>
<evidence type="ECO:0000313" key="23">
    <source>
        <dbReference type="EMBL" id="QEE27149.1"/>
    </source>
</evidence>
<dbReference type="GO" id="GO:0005576">
    <property type="term" value="C:extracellular region"/>
    <property type="evidence" value="ECO:0007669"/>
    <property type="project" value="UniProtKB-SubCell"/>
</dbReference>
<dbReference type="GO" id="GO:0006508">
    <property type="term" value="P:proteolysis"/>
    <property type="evidence" value="ECO:0007669"/>
    <property type="project" value="UniProtKB-KW"/>
</dbReference>
<dbReference type="AlphaFoldDB" id="A0A5B9E5S7"/>
<dbReference type="SUPFAM" id="SSF53187">
    <property type="entry name" value="Zn-dependent exopeptidases"/>
    <property type="match status" value="1"/>
</dbReference>
<dbReference type="GO" id="GO:0005764">
    <property type="term" value="C:lysosome"/>
    <property type="evidence" value="ECO:0007669"/>
    <property type="project" value="UniProtKB-SubCell"/>
</dbReference>
<protein>
    <recommendedName>
        <fullName evidence="5">Carboxypeptidase Q</fullName>
    </recommendedName>
    <alternativeName>
        <fullName evidence="20">Plasma glutamate carboxypeptidase</fullName>
    </alternativeName>
</protein>
<feature type="chain" id="PRO_5022746733" description="Carboxypeptidase Q" evidence="21">
    <location>
        <begin position="18"/>
        <end position="561"/>
    </location>
</feature>
<name>A0A5B9E5S7_9BACT</name>
<evidence type="ECO:0000313" key="24">
    <source>
        <dbReference type="Proteomes" id="UP000321820"/>
    </source>
</evidence>
<proteinExistence type="predicted"/>
<comment type="subcellular location">
    <subcellularLocation>
        <location evidence="1">Endoplasmic reticulum</location>
    </subcellularLocation>
    <subcellularLocation>
        <location evidence="3">Golgi apparatus</location>
    </subcellularLocation>
    <subcellularLocation>
        <location evidence="2">Lysosome</location>
    </subcellularLocation>
    <subcellularLocation>
        <location evidence="4">Secreted</location>
    </subcellularLocation>
</comment>
<sequence length="561" mass="61043">MHRYIALPLALSLTAFAADKPSTTKPAQPAAETLDLATIARIREEGIGRSHVMEYAGALFDLSGPRLTFSPDYQKAADWSVDQFKHMGLVNAHTESFGETGMGWRQIGTSVLMTQPGTATMLAQAGPWSPATKGEITAEVIAVPTLHTPADLDKWKGKLAGKVVLYGDAPKTSPNPSAPLESYDAAKLQHLSEFPLDGDQGETDVLPTDPNFWGKRFTTFKEDLAKFFAAEHAVAALIPGGSNGALHDDTSTAGFGWFVFKPEHRQMIPGAVINTESFLRMSRLLEHKVPVSVRINIQTEFTGDKVDGLNVVADLPGTDPALQDQIVMAGGHLDSWVAGTGATDDGAGVVVAMEALRILKALDLKPRRTIRVALWGGEEQGIYGSRGYVVNHLASMKYPEGEKYKNLPAFVMLPSSVTPKADYANFDAYFNMDNGTGKFLGVYAEGNSEAASIFRQWMEPVKDLGFTAISERATGATDHVSFDQVGLPGFQFIQDPRDYDTRSHHTALDTYERLSEPDLRQAATIMAIFLWNASQRDAMMPRKTVNLSVPKPLAGLYPKVN</sequence>
<keyword evidence="9" id="KW-0479">Metal-binding</keyword>
<evidence type="ECO:0000256" key="16">
    <source>
        <dbReference type="ARBA" id="ARBA00023145"/>
    </source>
</evidence>
<dbReference type="Gene3D" id="3.40.630.10">
    <property type="entry name" value="Zn peptidases"/>
    <property type="match status" value="1"/>
</dbReference>
<comment type="subunit">
    <text evidence="19">Homodimer. The monomeric form is inactive while the homodimer is active.</text>
</comment>
<keyword evidence="7" id="KW-0121">Carboxypeptidase</keyword>
<evidence type="ECO:0000256" key="2">
    <source>
        <dbReference type="ARBA" id="ARBA00004371"/>
    </source>
</evidence>
<dbReference type="PANTHER" id="PTHR12053">
    <property type="entry name" value="PROTEASE FAMILY M28 PLASMA GLUTAMATE CARBOXYPEPTIDASE-RELATED"/>
    <property type="match status" value="1"/>
</dbReference>